<accession>A0A4P8YLR5</accession>
<dbReference type="InterPro" id="IPR036390">
    <property type="entry name" value="WH_DNA-bd_sf"/>
</dbReference>
<dbReference type="SUPFAM" id="SSF46785">
    <property type="entry name" value="Winged helix' DNA-binding domain"/>
    <property type="match status" value="1"/>
</dbReference>
<dbReference type="Proteomes" id="UP000302163">
    <property type="component" value="Chromosome"/>
</dbReference>
<dbReference type="GO" id="GO:0003677">
    <property type="term" value="F:DNA binding"/>
    <property type="evidence" value="ECO:0007669"/>
    <property type="project" value="InterPro"/>
</dbReference>
<dbReference type="OrthoDB" id="3173333at2"/>
<dbReference type="GO" id="GO:0006355">
    <property type="term" value="P:regulation of DNA-templated transcription"/>
    <property type="evidence" value="ECO:0007669"/>
    <property type="project" value="InterPro"/>
</dbReference>
<evidence type="ECO:0000259" key="1">
    <source>
        <dbReference type="Pfam" id="PF09339"/>
    </source>
</evidence>
<gene>
    <name evidence="2" type="ORF">FEM41_13610</name>
</gene>
<keyword evidence="3" id="KW-1185">Reference proteome</keyword>
<protein>
    <submittedName>
        <fullName evidence="2">Winged helix-turn-helix transcriptional regulator</fullName>
    </submittedName>
</protein>
<reference evidence="2 3" key="1">
    <citation type="submission" date="2019-05" db="EMBL/GenBank/DDBJ databases">
        <title>Complete genome sequence of Izhakiella calystegiae KSNA2, an endophyte isolated from beach morning glory (Calystegia soldanella).</title>
        <authorList>
            <person name="Jiang L."/>
            <person name="Jeong J.C."/>
            <person name="Kim C.Y."/>
            <person name="Kim D.H."/>
            <person name="Kim S.W."/>
            <person name="Lee j."/>
        </authorList>
    </citation>
    <scope>NUCLEOTIDE SEQUENCE [LARGE SCALE GENOMIC DNA]</scope>
    <source>
        <strain evidence="2 3">KSNA2</strain>
    </source>
</reference>
<name>A0A4P8YLR5_9ENTR</name>
<proteinExistence type="predicted"/>
<evidence type="ECO:0000313" key="2">
    <source>
        <dbReference type="EMBL" id="QCT20604.1"/>
    </source>
</evidence>
<dbReference type="EMBL" id="CP040428">
    <property type="protein sequence ID" value="QCT20604.1"/>
    <property type="molecule type" value="Genomic_DNA"/>
</dbReference>
<evidence type="ECO:0000313" key="3">
    <source>
        <dbReference type="Proteomes" id="UP000302163"/>
    </source>
</evidence>
<dbReference type="InterPro" id="IPR036388">
    <property type="entry name" value="WH-like_DNA-bd_sf"/>
</dbReference>
<dbReference type="Pfam" id="PF09339">
    <property type="entry name" value="HTH_IclR"/>
    <property type="match status" value="1"/>
</dbReference>
<sequence length="111" mass="12730">MQYLRPFTPPSPAQHEKLTTRLTSANMYHATSYQRLLHYLTETPTALSAGDLSAVTNIPLPTTYRALRRLADRGLVDWYTDKSAVARWYAVRSGHNKNYCTACNRPYVEHE</sequence>
<dbReference type="AlphaFoldDB" id="A0A4P8YLR5"/>
<dbReference type="InterPro" id="IPR005471">
    <property type="entry name" value="Tscrpt_reg_IclR_N"/>
</dbReference>
<dbReference type="Gene3D" id="1.10.10.10">
    <property type="entry name" value="Winged helix-like DNA-binding domain superfamily/Winged helix DNA-binding domain"/>
    <property type="match status" value="1"/>
</dbReference>
<organism evidence="2 3">
    <name type="scientific">Jejubacter calystegiae</name>
    <dbReference type="NCBI Taxonomy" id="2579935"/>
    <lineage>
        <taxon>Bacteria</taxon>
        <taxon>Pseudomonadati</taxon>
        <taxon>Pseudomonadota</taxon>
        <taxon>Gammaproteobacteria</taxon>
        <taxon>Enterobacterales</taxon>
        <taxon>Enterobacteriaceae</taxon>
        <taxon>Jejubacter</taxon>
    </lineage>
</organism>
<dbReference type="KEGG" id="izh:FEM41_13610"/>
<feature type="domain" description="HTH iclR-type" evidence="1">
    <location>
        <begin position="35"/>
        <end position="76"/>
    </location>
</feature>